<dbReference type="PANTHER" id="PTHR11895">
    <property type="entry name" value="TRANSAMIDASE"/>
    <property type="match status" value="1"/>
</dbReference>
<dbReference type="Proteomes" id="UP001432202">
    <property type="component" value="Chromosome"/>
</dbReference>
<dbReference type="EMBL" id="CP146016">
    <property type="protein sequence ID" value="WWQ61027.1"/>
    <property type="molecule type" value="Genomic_DNA"/>
</dbReference>
<accession>A0AAX4L2F2</accession>
<feature type="domain" description="Amidase" evidence="1">
    <location>
        <begin position="35"/>
        <end position="436"/>
    </location>
</feature>
<name>A0AAX4L2F2_9CREN</name>
<organism evidence="2 3">
    <name type="scientific">Sulfolobus tengchongensis</name>
    <dbReference type="NCBI Taxonomy" id="207809"/>
    <lineage>
        <taxon>Archaea</taxon>
        <taxon>Thermoproteota</taxon>
        <taxon>Thermoprotei</taxon>
        <taxon>Sulfolobales</taxon>
        <taxon>Sulfolobaceae</taxon>
        <taxon>Sulfolobus</taxon>
    </lineage>
</organism>
<dbReference type="SUPFAM" id="SSF75304">
    <property type="entry name" value="Amidase signature (AS) enzymes"/>
    <property type="match status" value="1"/>
</dbReference>
<dbReference type="PANTHER" id="PTHR11895:SF67">
    <property type="entry name" value="AMIDASE DOMAIN-CONTAINING PROTEIN"/>
    <property type="match status" value="1"/>
</dbReference>
<reference evidence="2 3" key="1">
    <citation type="submission" date="2024-02" db="EMBL/GenBank/DDBJ databases">
        <title>STSV induces naive adaptation in Sulfolobus.</title>
        <authorList>
            <person name="Xiang X."/>
            <person name="Song M."/>
        </authorList>
    </citation>
    <scope>NUCLEOTIDE SEQUENCE [LARGE SCALE GENOMIC DNA]</scope>
    <source>
        <strain evidence="2 3">RT2</strain>
    </source>
</reference>
<keyword evidence="3" id="KW-1185">Reference proteome</keyword>
<protein>
    <submittedName>
        <fullName evidence="2">Amidase</fullName>
    </submittedName>
</protein>
<evidence type="ECO:0000313" key="2">
    <source>
        <dbReference type="EMBL" id="WWQ61027.1"/>
    </source>
</evidence>
<dbReference type="AlphaFoldDB" id="A0AAX4L2F2"/>
<dbReference type="GeneID" id="89335661"/>
<dbReference type="Pfam" id="PF01425">
    <property type="entry name" value="Amidase"/>
    <property type="match status" value="1"/>
</dbReference>
<dbReference type="GO" id="GO:0003824">
    <property type="term" value="F:catalytic activity"/>
    <property type="evidence" value="ECO:0007669"/>
    <property type="project" value="InterPro"/>
</dbReference>
<proteinExistence type="predicted"/>
<sequence length="449" mass="49950">MRLEKNLEKVVEENKKAELVNYVHRIIRGDLPPSELIYKSLNNIKEENAKFNSYITIIDPSENASILDKMVRMKHGDLIGIPIAVKDNIFTKNIRTTLASRIYKDFIPDYDADVIISLKNADALIIGKTNLHALAGGVSNVSSDFGPVKNPHNTERISGGSSGGSAVTVAYGSVPASLGTDTFGSIRIPASLCGVVGYKPSYNLISTNGLYPTAWSLDTIGVFTRSVTDASYLISVLTNNAIDFSEVINGNISKKLRLGYLVDERAEFEVESEFMRLLPILEDNGTEITKISMDLGKITSIARTIRLSESASFHYELFTQREQDYPKDIAELIRIGVKIPAHEYIRALRLRGEMLRGFLKYFNNIDAIITPTVPIVAPKIEDVREAELKFRDILTRYISIASFFGSPAISLPAGKINSLPWGIQLIGKPNEDEKLLKISRQIEMMLKYQ</sequence>
<evidence type="ECO:0000259" key="1">
    <source>
        <dbReference type="Pfam" id="PF01425"/>
    </source>
</evidence>
<dbReference type="Gene3D" id="3.90.1300.10">
    <property type="entry name" value="Amidase signature (AS) domain"/>
    <property type="match status" value="1"/>
</dbReference>
<evidence type="ECO:0000313" key="3">
    <source>
        <dbReference type="Proteomes" id="UP001432202"/>
    </source>
</evidence>
<dbReference type="InterPro" id="IPR036928">
    <property type="entry name" value="AS_sf"/>
</dbReference>
<gene>
    <name evidence="2" type="ORF">V6M85_02795</name>
</gene>
<dbReference type="InterPro" id="IPR000120">
    <property type="entry name" value="Amidase"/>
</dbReference>
<dbReference type="InterPro" id="IPR023631">
    <property type="entry name" value="Amidase_dom"/>
</dbReference>
<dbReference type="RefSeq" id="WP_338602727.1">
    <property type="nucleotide sequence ID" value="NZ_CP146016.1"/>
</dbReference>